<organism evidence="1 2">
    <name type="scientific">Camellia lanceoleosa</name>
    <dbReference type="NCBI Taxonomy" id="1840588"/>
    <lineage>
        <taxon>Eukaryota</taxon>
        <taxon>Viridiplantae</taxon>
        <taxon>Streptophyta</taxon>
        <taxon>Embryophyta</taxon>
        <taxon>Tracheophyta</taxon>
        <taxon>Spermatophyta</taxon>
        <taxon>Magnoliopsida</taxon>
        <taxon>eudicotyledons</taxon>
        <taxon>Gunneridae</taxon>
        <taxon>Pentapetalae</taxon>
        <taxon>asterids</taxon>
        <taxon>Ericales</taxon>
        <taxon>Theaceae</taxon>
        <taxon>Camellia</taxon>
    </lineage>
</organism>
<gene>
    <name evidence="1" type="ORF">LOK49_LG11G01186</name>
</gene>
<proteinExistence type="predicted"/>
<dbReference type="Proteomes" id="UP001060215">
    <property type="component" value="Chromosome 12"/>
</dbReference>
<evidence type="ECO:0000313" key="2">
    <source>
        <dbReference type="Proteomes" id="UP001060215"/>
    </source>
</evidence>
<accession>A0ACC0G6K6</accession>
<reference evidence="1 2" key="1">
    <citation type="journal article" date="2022" name="Plant J.">
        <title>Chromosome-level genome of Camellia lanceoleosa provides a valuable resource for understanding genome evolution and self-incompatibility.</title>
        <authorList>
            <person name="Gong W."/>
            <person name="Xiao S."/>
            <person name="Wang L."/>
            <person name="Liao Z."/>
            <person name="Chang Y."/>
            <person name="Mo W."/>
            <person name="Hu G."/>
            <person name="Li W."/>
            <person name="Zhao G."/>
            <person name="Zhu H."/>
            <person name="Hu X."/>
            <person name="Ji K."/>
            <person name="Xiang X."/>
            <person name="Song Q."/>
            <person name="Yuan D."/>
            <person name="Jin S."/>
            <person name="Zhang L."/>
        </authorList>
    </citation>
    <scope>NUCLEOTIDE SEQUENCE [LARGE SCALE GENOMIC DNA]</scope>
    <source>
        <strain evidence="1">SQ_2022a</strain>
    </source>
</reference>
<protein>
    <submittedName>
        <fullName evidence="1">Uncharacterized protein</fullName>
    </submittedName>
</protein>
<evidence type="ECO:0000313" key="1">
    <source>
        <dbReference type="EMBL" id="KAI7995671.1"/>
    </source>
</evidence>
<sequence length="153" mass="17019">MLGAVVLFVFAYQLAIVGSIGIYTPFVKFDLYPSPKGMFLYFYGWMLLGDANVAWQLVLLVEVGLLLPLLLVGLMLLQCCCEVVAGAGYGCAFPSGCSYCFSWLYPSLSSAAIADMVVVAADNRALVWFWSILYLCNYNLFILFYFVPMWAGY</sequence>
<keyword evidence="2" id="KW-1185">Reference proteome</keyword>
<dbReference type="EMBL" id="CM045769">
    <property type="protein sequence ID" value="KAI7995671.1"/>
    <property type="molecule type" value="Genomic_DNA"/>
</dbReference>
<name>A0ACC0G6K6_9ERIC</name>
<comment type="caution">
    <text evidence="1">The sequence shown here is derived from an EMBL/GenBank/DDBJ whole genome shotgun (WGS) entry which is preliminary data.</text>
</comment>